<dbReference type="EC" id="6.3.5.5" evidence="19"/>
<dbReference type="FunFam" id="1.10.1030.10:FF:000002">
    <property type="entry name" value="Carbamoyl-phosphate synthase large chain"/>
    <property type="match status" value="1"/>
</dbReference>
<dbReference type="InterPro" id="IPR058047">
    <property type="entry name" value="CPSase_preATP-grasp"/>
</dbReference>
<evidence type="ECO:0000256" key="15">
    <source>
        <dbReference type="ARBA" id="ARBA00047359"/>
    </source>
</evidence>
<dbReference type="GO" id="GO:0044205">
    <property type="term" value="P:'de novo' UMP biosynthetic process"/>
    <property type="evidence" value="ECO:0007669"/>
    <property type="project" value="UniProtKB-UniRule"/>
</dbReference>
<comment type="caution">
    <text evidence="19">Lacks conserved residue(s) required for the propagation of feature annotation.</text>
</comment>
<dbReference type="InterPro" id="IPR016185">
    <property type="entry name" value="PreATP-grasp_dom_sf"/>
</dbReference>
<dbReference type="GO" id="GO:0004088">
    <property type="term" value="F:carbamoyl-phosphate synthase (glutamine-hydrolyzing) activity"/>
    <property type="evidence" value="ECO:0007669"/>
    <property type="project" value="UniProtKB-UniRule"/>
</dbReference>
<comment type="caution">
    <text evidence="22">The sequence shown here is derived from an EMBL/GenBank/DDBJ whole genome shotgun (WGS) entry which is preliminary data.</text>
</comment>
<evidence type="ECO:0000256" key="13">
    <source>
        <dbReference type="ARBA" id="ARBA00022975"/>
    </source>
</evidence>
<evidence type="ECO:0000256" key="19">
    <source>
        <dbReference type="HAMAP-Rule" id="MF_01210"/>
    </source>
</evidence>
<dbReference type="GO" id="GO:0006526">
    <property type="term" value="P:L-arginine biosynthetic process"/>
    <property type="evidence" value="ECO:0007669"/>
    <property type="project" value="UniProtKB-UniRule"/>
</dbReference>
<dbReference type="InterPro" id="IPR005479">
    <property type="entry name" value="CPAse_ATP-bd"/>
</dbReference>
<comment type="catalytic activity">
    <reaction evidence="16 19">
        <text>hydrogencarbonate + L-glutamine + 2 ATP + H2O = carbamoyl phosphate + L-glutamate + 2 ADP + phosphate + 2 H(+)</text>
        <dbReference type="Rhea" id="RHEA:18633"/>
        <dbReference type="ChEBI" id="CHEBI:15377"/>
        <dbReference type="ChEBI" id="CHEBI:15378"/>
        <dbReference type="ChEBI" id="CHEBI:17544"/>
        <dbReference type="ChEBI" id="CHEBI:29985"/>
        <dbReference type="ChEBI" id="CHEBI:30616"/>
        <dbReference type="ChEBI" id="CHEBI:43474"/>
        <dbReference type="ChEBI" id="CHEBI:58228"/>
        <dbReference type="ChEBI" id="CHEBI:58359"/>
        <dbReference type="ChEBI" id="CHEBI:456216"/>
        <dbReference type="EC" id="6.3.5.5"/>
    </reaction>
</comment>
<feature type="binding site" evidence="19">
    <location>
        <position position="889"/>
    </location>
    <ligand>
        <name>Mg(2+)</name>
        <dbReference type="ChEBI" id="CHEBI:18420"/>
        <label>4</label>
    </ligand>
</feature>
<evidence type="ECO:0000256" key="12">
    <source>
        <dbReference type="ARBA" id="ARBA00022842"/>
    </source>
</evidence>
<comment type="catalytic activity">
    <reaction evidence="15 19">
        <text>hydrogencarbonate + NH4(+) + 2 ATP = carbamoyl phosphate + 2 ADP + phosphate + 2 H(+)</text>
        <dbReference type="Rhea" id="RHEA:18029"/>
        <dbReference type="ChEBI" id="CHEBI:15378"/>
        <dbReference type="ChEBI" id="CHEBI:17544"/>
        <dbReference type="ChEBI" id="CHEBI:28938"/>
        <dbReference type="ChEBI" id="CHEBI:30616"/>
        <dbReference type="ChEBI" id="CHEBI:43474"/>
        <dbReference type="ChEBI" id="CHEBI:58228"/>
        <dbReference type="ChEBI" id="CHEBI:456216"/>
        <dbReference type="EC" id="6.3.4.16"/>
    </reaction>
</comment>
<feature type="binding site" evidence="19">
    <location>
        <position position="834"/>
    </location>
    <ligand>
        <name>ATP</name>
        <dbReference type="ChEBI" id="CHEBI:30616"/>
        <label>2</label>
    </ligand>
</feature>
<dbReference type="Gene3D" id="1.10.1030.10">
    <property type="entry name" value="Carbamoyl-phosphate synthetase, large subunit oligomerisation domain"/>
    <property type="match status" value="1"/>
</dbReference>
<dbReference type="EC" id="6.3.4.16" evidence="19"/>
<evidence type="ECO:0000256" key="7">
    <source>
        <dbReference type="ARBA" id="ARBA00022605"/>
    </source>
</evidence>
<dbReference type="CDD" id="cd01424">
    <property type="entry name" value="MGS_CPS_II"/>
    <property type="match status" value="1"/>
</dbReference>
<dbReference type="Gene3D" id="3.40.50.20">
    <property type="match status" value="2"/>
</dbReference>
<comment type="cofactor">
    <cofactor evidence="1">
        <name>Mn(2+)</name>
        <dbReference type="ChEBI" id="CHEBI:29035"/>
    </cofactor>
</comment>
<evidence type="ECO:0000313" key="23">
    <source>
        <dbReference type="Proteomes" id="UP000474957"/>
    </source>
</evidence>
<feature type="binding site" evidence="19">
    <location>
        <position position="887"/>
    </location>
    <ligand>
        <name>Mn(2+)</name>
        <dbReference type="ChEBI" id="CHEBI:29035"/>
        <label>4</label>
    </ligand>
</feature>
<keyword evidence="6 19" id="KW-0436">Ligase</keyword>
<keyword evidence="7 19" id="KW-0028">Amino-acid biosynthesis</keyword>
<reference evidence="22 23" key="1">
    <citation type="submission" date="2019-10" db="EMBL/GenBank/DDBJ databases">
        <title>Cognatihalovulum marinum gen. nov. sp. nov., a new member of the family Rhodobacteraceae isolated from deep seawater of the Northwest Indian Ocean.</title>
        <authorList>
            <person name="Ruan C."/>
            <person name="Wang J."/>
            <person name="Zheng X."/>
            <person name="Song L."/>
            <person name="Zhu Y."/>
            <person name="Huang Y."/>
            <person name="Lu Z."/>
            <person name="Du W."/>
            <person name="Huang L."/>
            <person name="Dai X."/>
        </authorList>
    </citation>
    <scope>NUCLEOTIDE SEQUENCE [LARGE SCALE GENOMIC DNA]</scope>
    <source>
        <strain evidence="22 23">2CG4</strain>
    </source>
</reference>
<dbReference type="PROSITE" id="PS50975">
    <property type="entry name" value="ATP_GRASP"/>
    <property type="match status" value="2"/>
</dbReference>
<evidence type="ECO:0000256" key="6">
    <source>
        <dbReference type="ARBA" id="ARBA00022598"/>
    </source>
</evidence>
<dbReference type="PROSITE" id="PS51855">
    <property type="entry name" value="MGS"/>
    <property type="match status" value="1"/>
</dbReference>
<feature type="binding site" evidence="19">
    <location>
        <position position="223"/>
    </location>
    <ligand>
        <name>ATP</name>
        <dbReference type="ChEBI" id="CHEBI:30616"/>
        <label>1</label>
    </ligand>
</feature>
<evidence type="ECO:0000259" key="20">
    <source>
        <dbReference type="PROSITE" id="PS50975"/>
    </source>
</evidence>
<dbReference type="PROSITE" id="PS00867">
    <property type="entry name" value="CPSASE_2"/>
    <property type="match status" value="2"/>
</dbReference>
<feature type="region of interest" description="Carboxyphosphate synthetic domain" evidence="19">
    <location>
        <begin position="1"/>
        <end position="415"/>
    </location>
</feature>
<dbReference type="FunFam" id="3.40.50.20:FF:000003">
    <property type="entry name" value="Carbamoyl-phosphate synthase large chain"/>
    <property type="match status" value="1"/>
</dbReference>
<evidence type="ECO:0000256" key="14">
    <source>
        <dbReference type="ARBA" id="ARBA00023211"/>
    </source>
</evidence>
<feature type="binding site" evidence="19">
    <location>
        <position position="761"/>
    </location>
    <ligand>
        <name>ATP</name>
        <dbReference type="ChEBI" id="CHEBI:30616"/>
        <label>2</label>
    </ligand>
</feature>
<feature type="binding site" evidence="19">
    <location>
        <position position="182"/>
    </location>
    <ligand>
        <name>ATP</name>
        <dbReference type="ChEBI" id="CHEBI:30616"/>
        <label>1</label>
    </ligand>
</feature>
<feature type="binding site" evidence="19">
    <location>
        <position position="228"/>
    </location>
    <ligand>
        <name>ATP</name>
        <dbReference type="ChEBI" id="CHEBI:30616"/>
        <label>1</label>
    </ligand>
</feature>
<dbReference type="Gene3D" id="3.30.470.20">
    <property type="entry name" value="ATP-grasp fold, B domain"/>
    <property type="match status" value="2"/>
</dbReference>
<dbReference type="Pfam" id="PF02787">
    <property type="entry name" value="CPSase_L_D3"/>
    <property type="match status" value="1"/>
</dbReference>
<organism evidence="22 23">
    <name type="scientific">Halovulum marinum</name>
    <dbReference type="NCBI Taxonomy" id="2662447"/>
    <lineage>
        <taxon>Bacteria</taxon>
        <taxon>Pseudomonadati</taxon>
        <taxon>Pseudomonadota</taxon>
        <taxon>Alphaproteobacteria</taxon>
        <taxon>Rhodobacterales</taxon>
        <taxon>Paracoccaceae</taxon>
        <taxon>Halovulum</taxon>
    </lineage>
</organism>
<feature type="binding site" evidence="19">
    <location>
        <position position="314"/>
    </location>
    <ligand>
        <name>Mn(2+)</name>
        <dbReference type="ChEBI" id="CHEBI:29035"/>
        <label>2</label>
    </ligand>
</feature>
<dbReference type="Pfam" id="PF02786">
    <property type="entry name" value="CPSase_L_D2"/>
    <property type="match status" value="2"/>
</dbReference>
<feature type="binding site" evidence="19">
    <location>
        <position position="875"/>
    </location>
    <ligand>
        <name>ATP</name>
        <dbReference type="ChEBI" id="CHEBI:30616"/>
        <label>2</label>
    </ligand>
</feature>
<dbReference type="GO" id="GO:0004087">
    <property type="term" value="F:carbamoyl-phosphate synthase (ammonia) activity"/>
    <property type="evidence" value="ECO:0007669"/>
    <property type="project" value="UniProtKB-EC"/>
</dbReference>
<evidence type="ECO:0000313" key="22">
    <source>
        <dbReference type="EMBL" id="MSU88282.1"/>
    </source>
</evidence>
<dbReference type="PROSITE" id="PS51257">
    <property type="entry name" value="PROKAR_LIPOPROTEIN"/>
    <property type="match status" value="1"/>
</dbReference>
<feature type="domain" description="MGS-like" evidence="21">
    <location>
        <begin position="983"/>
        <end position="1116"/>
    </location>
</feature>
<dbReference type="SUPFAM" id="SSF52335">
    <property type="entry name" value="Methylglyoxal synthase-like"/>
    <property type="match status" value="1"/>
</dbReference>
<name>A0A6L5YWP2_9RHOB</name>
<evidence type="ECO:0000259" key="21">
    <source>
        <dbReference type="PROSITE" id="PS51855"/>
    </source>
</evidence>
<dbReference type="Pfam" id="PF02142">
    <property type="entry name" value="MGS"/>
    <property type="match status" value="1"/>
</dbReference>
<dbReference type="InterPro" id="IPR006275">
    <property type="entry name" value="CPSase_lsu"/>
</dbReference>
<dbReference type="InterPro" id="IPR036914">
    <property type="entry name" value="MGS-like_dom_sf"/>
</dbReference>
<feature type="binding site" evidence="19">
    <location>
        <position position="833"/>
    </location>
    <ligand>
        <name>ATP</name>
        <dbReference type="ChEBI" id="CHEBI:30616"/>
        <label>2</label>
    </ligand>
</feature>
<evidence type="ECO:0000256" key="11">
    <source>
        <dbReference type="ARBA" id="ARBA00022840"/>
    </source>
</evidence>
<feature type="binding site" evidence="19">
    <location>
        <position position="312"/>
    </location>
    <ligand>
        <name>Mn(2+)</name>
        <dbReference type="ChEBI" id="CHEBI:29035"/>
        <label>1</label>
    </ligand>
</feature>
<dbReference type="PROSITE" id="PS00866">
    <property type="entry name" value="CPSASE_1"/>
    <property type="match status" value="1"/>
</dbReference>
<dbReference type="GO" id="GO:0046872">
    <property type="term" value="F:metal ion binding"/>
    <property type="evidence" value="ECO:0007669"/>
    <property type="project" value="UniProtKB-KW"/>
</dbReference>
<dbReference type="SUPFAM" id="SSF56059">
    <property type="entry name" value="Glutathione synthetase ATP-binding domain-like"/>
    <property type="match status" value="2"/>
</dbReference>
<evidence type="ECO:0000256" key="16">
    <source>
        <dbReference type="ARBA" id="ARBA00048816"/>
    </source>
</evidence>
<keyword evidence="10 19" id="KW-0547">Nucleotide-binding</keyword>
<dbReference type="InterPro" id="IPR005480">
    <property type="entry name" value="CPSase_lsu_oligo"/>
</dbReference>
<evidence type="ECO:0000256" key="18">
    <source>
        <dbReference type="ARBA" id="ARBA00062056"/>
    </source>
</evidence>
<dbReference type="InterPro" id="IPR011607">
    <property type="entry name" value="MGS-like_dom"/>
</dbReference>
<evidence type="ECO:0000256" key="1">
    <source>
        <dbReference type="ARBA" id="ARBA00001936"/>
    </source>
</evidence>
<feature type="binding site" evidence="19">
    <location>
        <position position="298"/>
    </location>
    <ligand>
        <name>Mn(2+)</name>
        <dbReference type="ChEBI" id="CHEBI:29035"/>
        <label>1</label>
    </ligand>
</feature>
<feature type="domain" description="ATP-grasp" evidence="20">
    <location>
        <begin position="133"/>
        <end position="341"/>
    </location>
</feature>
<comment type="pathway">
    <text evidence="3 19">Amino-acid biosynthesis; L-arginine biosynthesis; carbamoyl phosphate from bicarbonate: step 1/1.</text>
</comment>
<evidence type="ECO:0000256" key="10">
    <source>
        <dbReference type="ARBA" id="ARBA00022741"/>
    </source>
</evidence>
<keyword evidence="23" id="KW-1185">Reference proteome</keyword>
<dbReference type="GO" id="GO:0005737">
    <property type="term" value="C:cytoplasm"/>
    <property type="evidence" value="ECO:0007669"/>
    <property type="project" value="TreeGrafter"/>
</dbReference>
<dbReference type="PRINTS" id="PR00098">
    <property type="entry name" value="CPSASE"/>
</dbReference>
<feature type="binding site" evidence="19">
    <location>
        <position position="800"/>
    </location>
    <ligand>
        <name>ATP</name>
        <dbReference type="ChEBI" id="CHEBI:30616"/>
        <label>2</label>
    </ligand>
</feature>
<keyword evidence="11 19" id="KW-0067">ATP-binding</keyword>
<dbReference type="SUPFAM" id="SSF52440">
    <property type="entry name" value="PreATP-grasp domain"/>
    <property type="match status" value="2"/>
</dbReference>
<dbReference type="UniPathway" id="UPA00068">
    <property type="reaction ID" value="UER00171"/>
</dbReference>
<feature type="region of interest" description="Allosteric domain" evidence="19">
    <location>
        <begin position="983"/>
        <end position="1116"/>
    </location>
</feature>
<keyword evidence="13 19" id="KW-0665">Pyrimidine biosynthesis</keyword>
<feature type="binding site" evidence="19">
    <location>
        <position position="256"/>
    </location>
    <ligand>
        <name>ATP</name>
        <dbReference type="ChEBI" id="CHEBI:30616"/>
        <label>1</label>
    </ligand>
</feature>
<evidence type="ECO:0000256" key="2">
    <source>
        <dbReference type="ARBA" id="ARBA00004812"/>
    </source>
</evidence>
<feature type="binding site" evidence="19">
    <location>
        <position position="188"/>
    </location>
    <ligand>
        <name>ATP</name>
        <dbReference type="ChEBI" id="CHEBI:30616"/>
        <label>1</label>
    </ligand>
</feature>
<dbReference type="HAMAP" id="MF_01210_A">
    <property type="entry name" value="CPSase_L_chain_A"/>
    <property type="match status" value="1"/>
</dbReference>
<evidence type="ECO:0000256" key="4">
    <source>
        <dbReference type="ARBA" id="ARBA00009799"/>
    </source>
</evidence>
<feature type="binding site" evidence="19">
    <location>
        <position position="807"/>
    </location>
    <ligand>
        <name>ATP</name>
        <dbReference type="ChEBI" id="CHEBI:30616"/>
        <label>2</label>
    </ligand>
</feature>
<keyword evidence="14" id="KW-0464">Manganese</keyword>
<dbReference type="Pfam" id="PF25596">
    <property type="entry name" value="CPSase_L_D1"/>
    <property type="match status" value="2"/>
</dbReference>
<feature type="binding site" evidence="19">
    <location>
        <position position="298"/>
    </location>
    <ligand>
        <name>ATP</name>
        <dbReference type="ChEBI" id="CHEBI:30616"/>
        <label>1</label>
    </ligand>
</feature>
<feature type="binding site" evidence="19">
    <location>
        <position position="312"/>
    </location>
    <ligand>
        <name>Mn(2+)</name>
        <dbReference type="ChEBI" id="CHEBI:29035"/>
        <label>2</label>
    </ligand>
</feature>
<dbReference type="InterPro" id="IPR011761">
    <property type="entry name" value="ATP-grasp"/>
</dbReference>
<dbReference type="AlphaFoldDB" id="A0A6L5YWP2"/>
<dbReference type="SMART" id="SM01096">
    <property type="entry name" value="CPSase_L_D3"/>
    <property type="match status" value="1"/>
</dbReference>
<feature type="binding site" evidence="19">
    <location>
        <position position="887"/>
    </location>
    <ligand>
        <name>Mn(2+)</name>
        <dbReference type="ChEBI" id="CHEBI:29035"/>
        <label>3</label>
    </ligand>
</feature>
<dbReference type="SUPFAM" id="SSF48108">
    <property type="entry name" value="Carbamoyl phosphate synthetase, large subunit connection domain"/>
    <property type="match status" value="1"/>
</dbReference>
<protein>
    <recommendedName>
        <fullName evidence="19">Carbamoyl phosphate synthase large chain</fullName>
        <ecNumber evidence="19">6.3.4.16</ecNumber>
        <ecNumber evidence="19">6.3.5.5</ecNumber>
    </recommendedName>
    <alternativeName>
        <fullName evidence="19">Carbamoyl phosphate synthetase ammonia chain</fullName>
    </alternativeName>
</protein>
<feature type="binding site" evidence="19">
    <location>
        <position position="298"/>
    </location>
    <ligand>
        <name>Mg(2+)</name>
        <dbReference type="ChEBI" id="CHEBI:18420"/>
        <label>1</label>
    </ligand>
</feature>
<dbReference type="NCBIfam" id="NF009455">
    <property type="entry name" value="PRK12815.1"/>
    <property type="match status" value="1"/>
</dbReference>
<feature type="binding site" evidence="19">
    <location>
        <position position="129"/>
    </location>
    <ligand>
        <name>ATP</name>
        <dbReference type="ChEBI" id="CHEBI:30616"/>
        <label>1</label>
    </ligand>
</feature>
<dbReference type="NCBIfam" id="NF003671">
    <property type="entry name" value="PRK05294.1"/>
    <property type="match status" value="1"/>
</dbReference>
<dbReference type="UniPathway" id="UPA00070">
    <property type="reaction ID" value="UER00115"/>
</dbReference>
<dbReference type="HAMAP" id="MF_01210_B">
    <property type="entry name" value="CPSase_L_chain_B"/>
    <property type="match status" value="1"/>
</dbReference>
<dbReference type="EMBL" id="WIND01000001">
    <property type="protein sequence ID" value="MSU88282.1"/>
    <property type="molecule type" value="Genomic_DNA"/>
</dbReference>
<dbReference type="GO" id="GO:0006541">
    <property type="term" value="P:glutamine metabolic process"/>
    <property type="evidence" value="ECO:0007669"/>
    <property type="project" value="TreeGrafter"/>
</dbReference>
<sequence>MPKRTDISSIMIIGAGPIIIGQACEFDYSGAQACKALREEGYRVILVNSNPATIMTDPSLADATYIEPITPEFVAKIIEKERPDALLPTMGGQTGLNTALKLDDLGVLEKFGVELIGAKRAAIEMAEDRKLFREAMDRLGIENPRATIISAPKTADGRHDINEGVRLAVAALDEVGLPAIIRPAYTLGGTGGGVAYNRADYERICRSGLDASPVAQILVDESLLGWKEFEMEVVRDTADNAIIVCSIENVDPMGVHTGDSITVAPALTLTDKEYQLMRTHSINVLREIGVETGGSNVQWAVNPVDGRMVVIEMNPRVSRSSALASKATGFPIAKVAAKLAVGYTLDELDNDITGVTPASFEPSIDYVVTKIPRFAFEKFPGAEPNLTTAMKSVGEAMAIGRSIHESFQKALASMETGLTGFDEIEIDGIPPADALKPDTDADGMAIAVGADATAQQALDKAVTRALALATPDRIRVIAQAMRHGFSDAEINEITHYDPWFLARIREIVAAEARIRRDGLPRSESGLRKLKMMGFTDARLAILTGRDEAQVRRARANLGVRAVFKRIDTCAAEFEAQTPYMYSTYEADAQGFVECESRPTDAKKVVILGGGPNRIGQGIEFDYCCCHACYALTAAGFETIMVNCNPETVSTDYDTSDRLYFEPLTLEHTLEILAKEMSNGTLAGVIVQYGGQTPLKLARGLEAEGIPILGTTPDAIDLAEDRERFQQLLNRLGLAQPRNALARTDEQARTRAAEIGYPLVIRPSYVLGGRAMEIVRDQEHLERYIRDAVVVSGDSPVLLDSYLSGAVEVDVDAISDGTDVHVAGVMEHIEEAGVHSGDSACSLPPYSLDTATVAELKRQAEALARGLNVVGLMNVQFAVKDGQIYVIEVNPRASRTVPFVAKATGSPIAAIAARVMAGEKLNTFPLIDPDLIGKFAVKEAVLPFARFPGVDTLLGPEMRSTGEVMGLDTTFSAAFLKSQLGAGSDLPSKGTVFISIKDADKGPLMEEAAKTVADLGFHILATRGTAKWLTSLGLSAEVINKVYEGRPDIVDRLKDGGVQLIFNTTEGAQAIEDSREIRAVALYDKIPYYTTAAGSRAAARAMKDRVEGGLGVMALQG</sequence>
<dbReference type="Gene3D" id="3.40.50.1380">
    <property type="entry name" value="Methylglyoxal synthase-like domain"/>
    <property type="match status" value="1"/>
</dbReference>
<proteinExistence type="inferred from homology"/>
<dbReference type="FunFam" id="3.30.470.20:FF:000007">
    <property type="entry name" value="Carbamoyl-phosphate synthase large chain"/>
    <property type="match status" value="1"/>
</dbReference>
<comment type="subunit">
    <text evidence="18 19">Composed of two chains; the small (or glutamine) chain promotes the hydrolysis of glutamine to ammonia, which is used by the large (or ammonia) chain to synthesize carbamoyl phosphate. Tetramer of heterodimers (alpha,beta)4.</text>
</comment>
<feature type="binding site" evidence="19">
    <location>
        <position position="189"/>
    </location>
    <ligand>
        <name>ATP</name>
        <dbReference type="ChEBI" id="CHEBI:30616"/>
        <label>1</label>
    </ligand>
</feature>
<dbReference type="FunFam" id="3.30.470.20:FF:000013">
    <property type="entry name" value="Carbamoyl-phosphate synthase large chain"/>
    <property type="match status" value="1"/>
</dbReference>
<dbReference type="Proteomes" id="UP000474957">
    <property type="component" value="Unassembled WGS sequence"/>
</dbReference>
<evidence type="ECO:0000256" key="9">
    <source>
        <dbReference type="ARBA" id="ARBA00022737"/>
    </source>
</evidence>
<feature type="binding site" evidence="19">
    <location>
        <position position="221"/>
    </location>
    <ligand>
        <name>ATP</name>
        <dbReference type="ChEBI" id="CHEBI:30616"/>
        <label>1</label>
    </ligand>
</feature>
<comment type="cofactor">
    <cofactor evidence="19">
        <name>Mg(2+)</name>
        <dbReference type="ChEBI" id="CHEBI:18420"/>
    </cofactor>
    <cofactor evidence="19">
        <name>Mn(2+)</name>
        <dbReference type="ChEBI" id="CHEBI:29035"/>
    </cofactor>
    <text evidence="19">Binds 4 Mg(2+) or Mn(2+) ions per subunit.</text>
</comment>
<evidence type="ECO:0000256" key="17">
    <source>
        <dbReference type="ARBA" id="ARBA00057223"/>
    </source>
</evidence>
<dbReference type="FunFam" id="3.40.50.20:FF:000001">
    <property type="entry name" value="Carbamoyl-phosphate synthase large chain"/>
    <property type="match status" value="1"/>
</dbReference>
<dbReference type="InterPro" id="IPR005483">
    <property type="entry name" value="CPSase_dom"/>
</dbReference>
<keyword evidence="9 19" id="KW-0677">Repeat</keyword>
<feature type="binding site" evidence="19">
    <location>
        <position position="875"/>
    </location>
    <ligand>
        <name>Mg(2+)</name>
        <dbReference type="ChEBI" id="CHEBI:18420"/>
        <label>3</label>
    </ligand>
</feature>
<feature type="domain" description="ATP-grasp" evidence="20">
    <location>
        <begin position="725"/>
        <end position="916"/>
    </location>
</feature>
<dbReference type="SMART" id="SM00851">
    <property type="entry name" value="MGS"/>
    <property type="match status" value="1"/>
</dbReference>
<feature type="binding site" evidence="19">
    <location>
        <position position="889"/>
    </location>
    <ligand>
        <name>Mn(2+)</name>
        <dbReference type="ChEBI" id="CHEBI:29035"/>
        <label>4</label>
    </ligand>
</feature>
<dbReference type="RefSeq" id="WP_154444191.1">
    <property type="nucleotide sequence ID" value="NZ_WIND01000001.1"/>
</dbReference>
<feature type="binding site" evidence="19">
    <location>
        <position position="875"/>
    </location>
    <ligand>
        <name>Mn(2+)</name>
        <dbReference type="ChEBI" id="CHEBI:29035"/>
        <label>3</label>
    </ligand>
</feature>
<feature type="binding site" evidence="19">
    <location>
        <position position="802"/>
    </location>
    <ligand>
        <name>ATP</name>
        <dbReference type="ChEBI" id="CHEBI:30616"/>
        <label>2</label>
    </ligand>
</feature>
<comment type="domain">
    <text evidence="19">The large subunit is composed of 2 ATP-grasp domains that are involved in binding the 2 ATP molecules needed for carbamoyl phosphate synthesis. The N-terminal ATP-grasp domain (referred to as the carboxyphosphate synthetic component) catalyzes the ATP-dependent phosphorylation of hydrogencarbonate to carboxyphosphate and the subsequent nucleophilic attack by ammonia to form a carbamate intermediate. The C-terminal ATP-grasp domain (referred to as the carbamoyl phosphate synthetic component) then catalyzes the phosphorylation of carbamate with the second ATP to form the end product carbamoyl phosphate. The reactive and unstable enzyme intermediates are sequentially channeled from one active site to the next through the interior of the protein over a distance of at least 96 A.</text>
</comment>
<feature type="binding site" evidence="19">
    <location>
        <position position="835"/>
    </location>
    <ligand>
        <name>ATP</name>
        <dbReference type="ChEBI" id="CHEBI:30616"/>
        <label>2</label>
    </ligand>
</feature>
<dbReference type="InterPro" id="IPR036897">
    <property type="entry name" value="CarbamoylP_synth_lsu_oligo_sf"/>
</dbReference>
<accession>A0A6L5YWP2</accession>
<dbReference type="GO" id="GO:0005524">
    <property type="term" value="F:ATP binding"/>
    <property type="evidence" value="ECO:0007669"/>
    <property type="project" value="UniProtKB-UniRule"/>
</dbReference>
<evidence type="ECO:0000256" key="3">
    <source>
        <dbReference type="ARBA" id="ARBA00005077"/>
    </source>
</evidence>
<evidence type="ECO:0000256" key="8">
    <source>
        <dbReference type="ARBA" id="ARBA00022723"/>
    </source>
</evidence>
<comment type="similarity">
    <text evidence="4 19">Belongs to the CarB family.</text>
</comment>
<keyword evidence="12" id="KW-0460">Magnesium</keyword>
<feature type="binding site" evidence="19">
    <location>
        <position position="887"/>
    </location>
    <ligand>
        <name>Mg(2+)</name>
        <dbReference type="ChEBI" id="CHEBI:18420"/>
        <label>3</label>
    </ligand>
</feature>
<dbReference type="PANTHER" id="PTHR11405:SF53">
    <property type="entry name" value="CARBAMOYL-PHOSPHATE SYNTHASE [AMMONIA], MITOCHONDRIAL"/>
    <property type="match status" value="1"/>
</dbReference>
<keyword evidence="5 19" id="KW-0055">Arginine biosynthesis</keyword>
<feature type="binding site" evidence="19">
    <location>
        <position position="887"/>
    </location>
    <ligand>
        <name>ATP</name>
        <dbReference type="ChEBI" id="CHEBI:30616"/>
        <label>2</label>
    </ligand>
</feature>
<feature type="binding site" evidence="19">
    <location>
        <position position="254"/>
    </location>
    <ligand>
        <name>ATP</name>
        <dbReference type="ChEBI" id="CHEBI:30616"/>
        <label>1</label>
    </ligand>
</feature>
<feature type="binding site" evidence="19">
    <location>
        <position position="314"/>
    </location>
    <ligand>
        <name>Mg(2+)</name>
        <dbReference type="ChEBI" id="CHEBI:18420"/>
        <label>2</label>
    </ligand>
</feature>
<feature type="binding site" evidence="19">
    <location>
        <position position="255"/>
    </location>
    <ligand>
        <name>ATP</name>
        <dbReference type="ChEBI" id="CHEBI:30616"/>
        <label>1</label>
    </ligand>
</feature>
<feature type="binding site" evidence="19">
    <location>
        <position position="312"/>
    </location>
    <ligand>
        <name>Mg(2+)</name>
        <dbReference type="ChEBI" id="CHEBI:18420"/>
        <label>2</label>
    </ligand>
</feature>
<dbReference type="PANTHER" id="PTHR11405">
    <property type="entry name" value="CARBAMOYLTRANSFERASE FAMILY MEMBER"/>
    <property type="match status" value="1"/>
</dbReference>
<keyword evidence="8" id="KW-0479">Metal-binding</keyword>
<feature type="binding site" evidence="19">
    <location>
        <position position="312"/>
    </location>
    <ligand>
        <name>Mg(2+)</name>
        <dbReference type="ChEBI" id="CHEBI:18420"/>
        <label>1</label>
    </ligand>
</feature>
<comment type="function">
    <text evidence="17 19">Large subunit of the glutamine-dependent carbamoyl phosphate synthetase (CPSase). CPSase catalyzes the formation of carbamoyl phosphate from the ammonia moiety of glutamine, carbonate, and phosphate donated by ATP, constituting the first step of 2 biosynthetic pathways, one leading to arginine and/or urea and the other to pyrimidine nucleotides. The large subunit (synthetase) binds the substrates ammonia (free or transferred from glutamine from the small subunit), hydrogencarbonate and ATP and carries out an ATP-coupled ligase reaction, activating hydrogencarbonate by forming carboxy phosphate which reacts with ammonia to form carbamoyl phosphate.</text>
</comment>
<feature type="binding site" evidence="19">
    <location>
        <position position="832"/>
    </location>
    <ligand>
        <name>ATP</name>
        <dbReference type="ChEBI" id="CHEBI:30616"/>
        <label>2</label>
    </ligand>
</feature>
<gene>
    <name evidence="19 22" type="primary">carB</name>
    <name evidence="22" type="ORF">GE300_01460</name>
</gene>
<evidence type="ECO:0000256" key="5">
    <source>
        <dbReference type="ARBA" id="ARBA00022571"/>
    </source>
</evidence>
<comment type="pathway">
    <text evidence="2 19">Pyrimidine metabolism; UMP biosynthesis via de novo pathway; (S)-dihydroorotate from bicarbonate: step 1/3.</text>
</comment>
<feature type="binding site" evidence="19">
    <location>
        <position position="887"/>
    </location>
    <ligand>
        <name>Mg(2+)</name>
        <dbReference type="ChEBI" id="CHEBI:18420"/>
        <label>4</label>
    </ligand>
</feature>
<dbReference type="InterPro" id="IPR033937">
    <property type="entry name" value="MGS_CPS_CarB"/>
</dbReference>
<feature type="binding site" evidence="19">
    <location>
        <position position="312"/>
    </location>
    <ligand>
        <name>ATP</name>
        <dbReference type="ChEBI" id="CHEBI:30616"/>
        <label>1</label>
    </ligand>
</feature>